<organism evidence="1 2">
    <name type="scientific">Paragonimus heterotremus</name>
    <dbReference type="NCBI Taxonomy" id="100268"/>
    <lineage>
        <taxon>Eukaryota</taxon>
        <taxon>Metazoa</taxon>
        <taxon>Spiralia</taxon>
        <taxon>Lophotrochozoa</taxon>
        <taxon>Platyhelminthes</taxon>
        <taxon>Trematoda</taxon>
        <taxon>Digenea</taxon>
        <taxon>Plagiorchiida</taxon>
        <taxon>Troglotremata</taxon>
        <taxon>Troglotrematidae</taxon>
        <taxon>Paragonimus</taxon>
    </lineage>
</organism>
<accession>A0A8J4T3E0</accession>
<comment type="caution">
    <text evidence="1">The sequence shown here is derived from an EMBL/GenBank/DDBJ whole genome shotgun (WGS) entry which is preliminary data.</text>
</comment>
<reference evidence="1" key="1">
    <citation type="submission" date="2019-05" db="EMBL/GenBank/DDBJ databases">
        <title>Annotation for the trematode Paragonimus heterotremus.</title>
        <authorList>
            <person name="Choi Y.-J."/>
        </authorList>
    </citation>
    <scope>NUCLEOTIDE SEQUENCE</scope>
    <source>
        <strain evidence="1">LC</strain>
    </source>
</reference>
<proteinExistence type="predicted"/>
<evidence type="ECO:0000313" key="2">
    <source>
        <dbReference type="Proteomes" id="UP000748531"/>
    </source>
</evidence>
<protein>
    <submittedName>
        <fullName evidence="1">Uncharacterized protein</fullName>
    </submittedName>
</protein>
<evidence type="ECO:0000313" key="1">
    <source>
        <dbReference type="EMBL" id="KAF5395564.1"/>
    </source>
</evidence>
<dbReference type="OrthoDB" id="29221at2759"/>
<dbReference type="InterPro" id="IPR035979">
    <property type="entry name" value="RBD_domain_sf"/>
</dbReference>
<keyword evidence="2" id="KW-1185">Reference proteome</keyword>
<dbReference type="GO" id="GO:0003676">
    <property type="term" value="F:nucleic acid binding"/>
    <property type="evidence" value="ECO:0007669"/>
    <property type="project" value="InterPro"/>
</dbReference>
<dbReference type="AlphaFoldDB" id="A0A8J4T3E0"/>
<dbReference type="Proteomes" id="UP000748531">
    <property type="component" value="Unassembled WGS sequence"/>
</dbReference>
<name>A0A8J4T3E0_9TREM</name>
<gene>
    <name evidence="1" type="ORF">PHET_11886</name>
</gene>
<dbReference type="EMBL" id="LUCH01011654">
    <property type="protein sequence ID" value="KAF5395564.1"/>
    <property type="molecule type" value="Genomic_DNA"/>
</dbReference>
<sequence>MSYSNPKERRDDDRYEEPSSTIMLRGIPATMGHRDIRDALDDNHVNYIDVRVIKDKNTGKDPIACLKWLFYKYCCLSLKDCLCSSTVSHHS</sequence>
<dbReference type="SUPFAM" id="SSF54928">
    <property type="entry name" value="RNA-binding domain, RBD"/>
    <property type="match status" value="1"/>
</dbReference>